<protein>
    <recommendedName>
        <fullName evidence="2">Cell differentiation protein RCD1 homolog</fullName>
    </recommendedName>
</protein>
<reference evidence="1" key="1">
    <citation type="journal article" date="2019" name="Sci. Rep.">
        <title>Draft genome of Tanacetum cinerariifolium, the natural source of mosquito coil.</title>
        <authorList>
            <person name="Yamashiro T."/>
            <person name="Shiraishi A."/>
            <person name="Satake H."/>
            <person name="Nakayama K."/>
        </authorList>
    </citation>
    <scope>NUCLEOTIDE SEQUENCE</scope>
</reference>
<gene>
    <name evidence="1" type="ORF">Tci_472144</name>
</gene>
<accession>A0A699I0F4</accession>
<dbReference type="PANTHER" id="PTHR12262">
    <property type="entry name" value="CCR4-NOT TRANSCRIPTION COMPLEX SUBUNIT 9"/>
    <property type="match status" value="1"/>
</dbReference>
<dbReference type="InterPro" id="IPR007216">
    <property type="entry name" value="CNOT9"/>
</dbReference>
<proteinExistence type="predicted"/>
<dbReference type="AlphaFoldDB" id="A0A699I0F4"/>
<evidence type="ECO:0008006" key="2">
    <source>
        <dbReference type="Google" id="ProtNLM"/>
    </source>
</evidence>
<dbReference type="GO" id="GO:0006402">
    <property type="term" value="P:mRNA catabolic process"/>
    <property type="evidence" value="ECO:0007669"/>
    <property type="project" value="InterPro"/>
</dbReference>
<organism evidence="1">
    <name type="scientific">Tanacetum cinerariifolium</name>
    <name type="common">Dalmatian daisy</name>
    <name type="synonym">Chrysanthemum cinerariifolium</name>
    <dbReference type="NCBI Taxonomy" id="118510"/>
    <lineage>
        <taxon>Eukaryota</taxon>
        <taxon>Viridiplantae</taxon>
        <taxon>Streptophyta</taxon>
        <taxon>Embryophyta</taxon>
        <taxon>Tracheophyta</taxon>
        <taxon>Spermatophyta</taxon>
        <taxon>Magnoliopsida</taxon>
        <taxon>eudicotyledons</taxon>
        <taxon>Gunneridae</taxon>
        <taxon>Pentapetalae</taxon>
        <taxon>asterids</taxon>
        <taxon>campanulids</taxon>
        <taxon>Asterales</taxon>
        <taxon>Asteraceae</taxon>
        <taxon>Asteroideae</taxon>
        <taxon>Anthemideae</taxon>
        <taxon>Anthemidinae</taxon>
        <taxon>Tanacetum</taxon>
    </lineage>
</organism>
<dbReference type="EMBL" id="BKCJ010230756">
    <property type="protein sequence ID" value="GEZ00171.1"/>
    <property type="molecule type" value="Genomic_DNA"/>
</dbReference>
<dbReference type="GO" id="GO:0030014">
    <property type="term" value="C:CCR4-NOT complex"/>
    <property type="evidence" value="ECO:0007669"/>
    <property type="project" value="InterPro"/>
</dbReference>
<name>A0A699I0F4_TANCI</name>
<evidence type="ECO:0000313" key="1">
    <source>
        <dbReference type="EMBL" id="GEZ00171.1"/>
    </source>
</evidence>
<comment type="caution">
    <text evidence="1">The sequence shown here is derived from an EMBL/GenBank/DDBJ whole genome shotgun (WGS) entry which is preliminary data.</text>
</comment>
<dbReference type="Gene3D" id="1.25.10.10">
    <property type="entry name" value="Leucine-rich Repeat Variant"/>
    <property type="match status" value="1"/>
</dbReference>
<sequence>MMMGLDYICTTSEWFFAVGRVLGNMVDALVEQPLSRLLKHIILCYLRLSDNQRECDALRSYLPNMLRDATFSSCLREEPTRRWWLQEVNCCLGVLVRVG</sequence>
<dbReference type="InterPro" id="IPR011989">
    <property type="entry name" value="ARM-like"/>
</dbReference>
<dbReference type="Pfam" id="PF04078">
    <property type="entry name" value="Rcd1"/>
    <property type="match status" value="1"/>
</dbReference>